<reference evidence="1" key="1">
    <citation type="journal article" date="2020" name="Nat. Commun.">
        <title>Large-scale genome sequencing of mycorrhizal fungi provides insights into the early evolution of symbiotic traits.</title>
        <authorList>
            <person name="Miyauchi S."/>
            <person name="Kiss E."/>
            <person name="Kuo A."/>
            <person name="Drula E."/>
            <person name="Kohler A."/>
            <person name="Sanchez-Garcia M."/>
            <person name="Morin E."/>
            <person name="Andreopoulos B."/>
            <person name="Barry K.W."/>
            <person name="Bonito G."/>
            <person name="Buee M."/>
            <person name="Carver A."/>
            <person name="Chen C."/>
            <person name="Cichocki N."/>
            <person name="Clum A."/>
            <person name="Culley D."/>
            <person name="Crous P.W."/>
            <person name="Fauchery L."/>
            <person name="Girlanda M."/>
            <person name="Hayes R.D."/>
            <person name="Keri Z."/>
            <person name="LaButti K."/>
            <person name="Lipzen A."/>
            <person name="Lombard V."/>
            <person name="Magnuson J."/>
            <person name="Maillard F."/>
            <person name="Murat C."/>
            <person name="Nolan M."/>
            <person name="Ohm R.A."/>
            <person name="Pangilinan J."/>
            <person name="Pereira M.F."/>
            <person name="Perotto S."/>
            <person name="Peter M."/>
            <person name="Pfister S."/>
            <person name="Riley R."/>
            <person name="Sitrit Y."/>
            <person name="Stielow J.B."/>
            <person name="Szollosi G."/>
            <person name="Zifcakova L."/>
            <person name="Stursova M."/>
            <person name="Spatafora J.W."/>
            <person name="Tedersoo L."/>
            <person name="Vaario L.M."/>
            <person name="Yamada A."/>
            <person name="Yan M."/>
            <person name="Wang P."/>
            <person name="Xu J."/>
            <person name="Bruns T."/>
            <person name="Baldrian P."/>
            <person name="Vilgalys R."/>
            <person name="Dunand C."/>
            <person name="Henrissat B."/>
            <person name="Grigoriev I.V."/>
            <person name="Hibbett D."/>
            <person name="Nagy L.G."/>
            <person name="Martin F.M."/>
        </authorList>
    </citation>
    <scope>NUCLEOTIDE SEQUENCE</scope>
    <source>
        <strain evidence="1">UP504</strain>
    </source>
</reference>
<dbReference type="EMBL" id="MU129054">
    <property type="protein sequence ID" value="KAF9508638.1"/>
    <property type="molecule type" value="Genomic_DNA"/>
</dbReference>
<dbReference type="Proteomes" id="UP000886523">
    <property type="component" value="Unassembled WGS sequence"/>
</dbReference>
<keyword evidence="2" id="KW-1185">Reference proteome</keyword>
<proteinExistence type="predicted"/>
<gene>
    <name evidence="1" type="ORF">BS47DRAFT_1488285</name>
</gene>
<evidence type="ECO:0000313" key="1">
    <source>
        <dbReference type="EMBL" id="KAF9508638.1"/>
    </source>
</evidence>
<evidence type="ECO:0000313" key="2">
    <source>
        <dbReference type="Proteomes" id="UP000886523"/>
    </source>
</evidence>
<accession>A0A9P6AMQ9</accession>
<protein>
    <submittedName>
        <fullName evidence="1">Uncharacterized protein</fullName>
    </submittedName>
</protein>
<dbReference type="OrthoDB" id="3022201at2759"/>
<sequence length="90" mass="9836">MSYITKRFISTLKWSARLVNPYSKNPSRKAAIEQAVIDHAKDKGVDARGAEIAVIASTEHEGGVGIVDNHVTVDFQTADGTHITTHHVRV</sequence>
<dbReference type="AlphaFoldDB" id="A0A9P6AMQ9"/>
<comment type="caution">
    <text evidence="1">The sequence shown here is derived from an EMBL/GenBank/DDBJ whole genome shotgun (WGS) entry which is preliminary data.</text>
</comment>
<name>A0A9P6AMQ9_9AGAM</name>
<organism evidence="1 2">
    <name type="scientific">Hydnum rufescens UP504</name>
    <dbReference type="NCBI Taxonomy" id="1448309"/>
    <lineage>
        <taxon>Eukaryota</taxon>
        <taxon>Fungi</taxon>
        <taxon>Dikarya</taxon>
        <taxon>Basidiomycota</taxon>
        <taxon>Agaricomycotina</taxon>
        <taxon>Agaricomycetes</taxon>
        <taxon>Cantharellales</taxon>
        <taxon>Hydnaceae</taxon>
        <taxon>Hydnum</taxon>
    </lineage>
</organism>